<reference evidence="1" key="1">
    <citation type="submission" date="2021-12" db="EMBL/GenBank/DDBJ databases">
        <authorList>
            <person name="Rodrigo-Torres L."/>
            <person name="Arahal R. D."/>
            <person name="Lucena T."/>
        </authorList>
    </citation>
    <scope>NUCLEOTIDE SEQUENCE</scope>
    <source>
        <strain evidence="1">CECT 8858</strain>
    </source>
</reference>
<name>A0ABN8ERN4_9BACT</name>
<sequence>MTTAINDESRKDGVHKPRKILICIDLGKYSENILAYSFLVTQAIYCEYDVLYCLGKNESEESIAGRVEDLHEIIKNKYANLSNEQIKFIFSKELPIDAIRQLNQDNAYNCIMVGASNQEKSWQLGSTSQEILLNISSSILMVPPTVELVMPSNVSILIESQEQSETEKLTAFYRYASNLNIFINFILFAANPDELISNKKTIEQFQSFFDSNFTFSYIVQAPKTFFNFFQFLIETYCNAAVVIWNEQSSFYQAFLEEKPLQFPCNPNIPIFFSKLSEPIENADKSLIPLL</sequence>
<dbReference type="EMBL" id="CAKLPY010000001">
    <property type="protein sequence ID" value="CAH0994159.1"/>
    <property type="molecule type" value="Genomic_DNA"/>
</dbReference>
<gene>
    <name evidence="1" type="ORF">EMA8858_00266</name>
</gene>
<evidence type="ECO:0000313" key="1">
    <source>
        <dbReference type="EMBL" id="CAH0994159.1"/>
    </source>
</evidence>
<dbReference type="InterPro" id="IPR014729">
    <property type="entry name" value="Rossmann-like_a/b/a_fold"/>
</dbReference>
<evidence type="ECO:0000313" key="2">
    <source>
        <dbReference type="Proteomes" id="UP000837932"/>
    </source>
</evidence>
<organism evidence="1 2">
    <name type="scientific">Emticicia aquatica</name>
    <dbReference type="NCBI Taxonomy" id="1681835"/>
    <lineage>
        <taxon>Bacteria</taxon>
        <taxon>Pseudomonadati</taxon>
        <taxon>Bacteroidota</taxon>
        <taxon>Cytophagia</taxon>
        <taxon>Cytophagales</taxon>
        <taxon>Leadbetterellaceae</taxon>
        <taxon>Emticicia</taxon>
    </lineage>
</organism>
<dbReference type="Proteomes" id="UP000837932">
    <property type="component" value="Unassembled WGS sequence"/>
</dbReference>
<keyword evidence="2" id="KW-1185">Reference proteome</keyword>
<dbReference type="Gene3D" id="3.40.50.620">
    <property type="entry name" value="HUPs"/>
    <property type="match status" value="1"/>
</dbReference>
<evidence type="ECO:0008006" key="3">
    <source>
        <dbReference type="Google" id="ProtNLM"/>
    </source>
</evidence>
<comment type="caution">
    <text evidence="1">The sequence shown here is derived from an EMBL/GenBank/DDBJ whole genome shotgun (WGS) entry which is preliminary data.</text>
</comment>
<accession>A0ABN8ERN4</accession>
<proteinExistence type="predicted"/>
<protein>
    <recommendedName>
        <fullName evidence="3">Universal stress protein</fullName>
    </recommendedName>
</protein>
<dbReference type="RefSeq" id="WP_238803913.1">
    <property type="nucleotide sequence ID" value="NZ_CAKLPY010000001.1"/>
</dbReference>
<dbReference type="SUPFAM" id="SSF52402">
    <property type="entry name" value="Adenine nucleotide alpha hydrolases-like"/>
    <property type="match status" value="1"/>
</dbReference>